<dbReference type="AlphaFoldDB" id="A0A1A8N7F9"/>
<feature type="region of interest" description="Disordered" evidence="1">
    <location>
        <begin position="49"/>
        <end position="104"/>
    </location>
</feature>
<evidence type="ECO:0000313" key="2">
    <source>
        <dbReference type="EMBL" id="SBR64797.1"/>
    </source>
</evidence>
<accession>A0A1A8N7F9</accession>
<reference evidence="2" key="2">
    <citation type="submission" date="2016-06" db="EMBL/GenBank/DDBJ databases">
        <title>The genome of a short-lived fish provides insights into sex chromosome evolution and the genetic control of aging.</title>
        <authorList>
            <person name="Reichwald K."/>
            <person name="Felder M."/>
            <person name="Petzold A."/>
            <person name="Koch P."/>
            <person name="Groth M."/>
            <person name="Platzer M."/>
        </authorList>
    </citation>
    <scope>NUCLEOTIDE SEQUENCE</scope>
    <source>
        <tissue evidence="2">Brain</tissue>
    </source>
</reference>
<feature type="non-terminal residue" evidence="2">
    <location>
        <position position="1"/>
    </location>
</feature>
<name>A0A1A8N7F9_9TELE</name>
<reference evidence="2" key="1">
    <citation type="submission" date="2016-05" db="EMBL/GenBank/DDBJ databases">
        <authorList>
            <person name="Lavstsen T."/>
            <person name="Jespersen J.S."/>
        </authorList>
    </citation>
    <scope>NUCLEOTIDE SEQUENCE</scope>
    <source>
        <tissue evidence="2">Brain</tissue>
    </source>
</reference>
<proteinExistence type="predicted"/>
<dbReference type="EMBL" id="HAEI01014009">
    <property type="protein sequence ID" value="SBS16478.1"/>
    <property type="molecule type" value="Transcribed_RNA"/>
</dbReference>
<gene>
    <name evidence="2" type="primary">AVP</name>
</gene>
<protein>
    <submittedName>
        <fullName evidence="2">Arginine vasopressin</fullName>
    </submittedName>
</protein>
<dbReference type="EMBL" id="HAEH01000390">
    <property type="protein sequence ID" value="SBR64797.1"/>
    <property type="molecule type" value="Transcribed_RNA"/>
</dbReference>
<organism evidence="2">
    <name type="scientific">Nothobranchius rachovii</name>
    <name type="common">bluefin notho</name>
    <dbReference type="NCBI Taxonomy" id="451742"/>
    <lineage>
        <taxon>Eukaryota</taxon>
        <taxon>Metazoa</taxon>
        <taxon>Chordata</taxon>
        <taxon>Craniata</taxon>
        <taxon>Vertebrata</taxon>
        <taxon>Euteleostomi</taxon>
        <taxon>Actinopterygii</taxon>
        <taxon>Neopterygii</taxon>
        <taxon>Teleostei</taxon>
        <taxon>Neoteleostei</taxon>
        <taxon>Acanthomorphata</taxon>
        <taxon>Ovalentaria</taxon>
        <taxon>Atherinomorphae</taxon>
        <taxon>Cyprinodontiformes</taxon>
        <taxon>Nothobranchiidae</taxon>
        <taxon>Nothobranchius</taxon>
    </lineage>
</organism>
<sequence>RTTCSPPVRRGADHVDLKEDAAPLQDSAATRTAALWNLTALGRRKPPIWPKALRGAPPRSCCSVSSTWPAEDRTSTEPGSVEIPASPDPHSLELRHYQASSSEL</sequence>
<evidence type="ECO:0000256" key="1">
    <source>
        <dbReference type="SAM" id="MobiDB-lite"/>
    </source>
</evidence>